<keyword evidence="1" id="KW-0812">Transmembrane</keyword>
<protein>
    <submittedName>
        <fullName evidence="2">Uncharacterized protein</fullName>
    </submittedName>
</protein>
<dbReference type="Proteomes" id="UP000250192">
    <property type="component" value="Unassembled WGS sequence"/>
</dbReference>
<name>A0A2X0UFI2_9ACTO</name>
<keyword evidence="3" id="KW-1185">Reference proteome</keyword>
<dbReference type="EMBL" id="UAPR01000005">
    <property type="protein sequence ID" value="SPT55908.1"/>
    <property type="molecule type" value="Genomic_DNA"/>
</dbReference>
<dbReference type="RefSeq" id="WP_165835854.1">
    <property type="nucleotide sequence ID" value="NZ_CAUQLB010000011.1"/>
</dbReference>
<dbReference type="GeneID" id="93758907"/>
<gene>
    <name evidence="2" type="ORF">NCTC9935_01424</name>
</gene>
<reference evidence="2 3" key="1">
    <citation type="submission" date="2018-06" db="EMBL/GenBank/DDBJ databases">
        <authorList>
            <consortium name="Pathogen Informatics"/>
            <person name="Doyle S."/>
        </authorList>
    </citation>
    <scope>NUCLEOTIDE SEQUENCE [LARGE SCALE GENOMIC DNA]</scope>
    <source>
        <strain evidence="2 3">NCTC9935</strain>
    </source>
</reference>
<accession>A0A2X0UFI2</accession>
<sequence length="55" mass="6229">MRVEIEVAVMPPRVSAEYEINREEIRAVGRNIAIVFGGVIVARVLRALLVRVRNQ</sequence>
<evidence type="ECO:0000313" key="2">
    <source>
        <dbReference type="EMBL" id="SPT55908.1"/>
    </source>
</evidence>
<keyword evidence="1" id="KW-0472">Membrane</keyword>
<evidence type="ECO:0000313" key="3">
    <source>
        <dbReference type="Proteomes" id="UP000250192"/>
    </source>
</evidence>
<keyword evidence="1" id="KW-1133">Transmembrane helix</keyword>
<feature type="transmembrane region" description="Helical" evidence="1">
    <location>
        <begin position="32"/>
        <end position="49"/>
    </location>
</feature>
<organism evidence="2 3">
    <name type="scientific">Schaalia odontolytica</name>
    <dbReference type="NCBI Taxonomy" id="1660"/>
    <lineage>
        <taxon>Bacteria</taxon>
        <taxon>Bacillati</taxon>
        <taxon>Actinomycetota</taxon>
        <taxon>Actinomycetes</taxon>
        <taxon>Actinomycetales</taxon>
        <taxon>Actinomycetaceae</taxon>
        <taxon>Schaalia</taxon>
    </lineage>
</organism>
<proteinExistence type="predicted"/>
<evidence type="ECO:0000256" key="1">
    <source>
        <dbReference type="SAM" id="Phobius"/>
    </source>
</evidence>
<dbReference type="AlphaFoldDB" id="A0A2X0UFI2"/>